<proteinExistence type="predicted"/>
<dbReference type="HOGENOM" id="CLU_2296291_0_0_1"/>
<keyword evidence="3" id="KW-1185">Reference proteome</keyword>
<reference evidence="2" key="2">
    <citation type="submission" date="2018-05" db="EMBL/GenBank/DDBJ databases">
        <title>OpunRS2 (Oryza punctata Reference Sequence Version 2).</title>
        <authorList>
            <person name="Zhang J."/>
            <person name="Kudrna D."/>
            <person name="Lee S."/>
            <person name="Talag J."/>
            <person name="Welchert J."/>
            <person name="Wing R.A."/>
        </authorList>
    </citation>
    <scope>NUCLEOTIDE SEQUENCE [LARGE SCALE GENOMIC DNA]</scope>
</reference>
<dbReference type="EnsemblPlants" id="OPUNC06G08790.1">
    <property type="protein sequence ID" value="OPUNC06G08790.1"/>
    <property type="gene ID" value="OPUNC06G08790"/>
</dbReference>
<protein>
    <submittedName>
        <fullName evidence="2">Uncharacterized protein</fullName>
    </submittedName>
</protein>
<feature type="region of interest" description="Disordered" evidence="1">
    <location>
        <begin position="1"/>
        <end position="86"/>
    </location>
</feature>
<feature type="compositionally biased region" description="Basic residues" evidence="1">
    <location>
        <begin position="25"/>
        <end position="46"/>
    </location>
</feature>
<sequence length="101" mass="11462">MSNEYSSRYIRHVSTKEQSSTRVGSGRRKKVSGRNKTGKKKKRKKRREEEGARGGASGWEGRRVPEEGIEGGREGEGREGTKLTKILKGDRIQERYKGLKL</sequence>
<dbReference type="AlphaFoldDB" id="A0A0E0L9W3"/>
<dbReference type="Gramene" id="OPUNC06G08790.1">
    <property type="protein sequence ID" value="OPUNC06G08790.1"/>
    <property type="gene ID" value="OPUNC06G08790"/>
</dbReference>
<dbReference type="Proteomes" id="UP000026962">
    <property type="component" value="Chromosome 6"/>
</dbReference>
<reference evidence="2" key="1">
    <citation type="submission" date="2015-04" db="UniProtKB">
        <authorList>
            <consortium name="EnsemblPlants"/>
        </authorList>
    </citation>
    <scope>IDENTIFICATION</scope>
</reference>
<evidence type="ECO:0000313" key="3">
    <source>
        <dbReference type="Proteomes" id="UP000026962"/>
    </source>
</evidence>
<accession>A0A0E0L9W3</accession>
<organism evidence="2">
    <name type="scientific">Oryza punctata</name>
    <name type="common">Red rice</name>
    <dbReference type="NCBI Taxonomy" id="4537"/>
    <lineage>
        <taxon>Eukaryota</taxon>
        <taxon>Viridiplantae</taxon>
        <taxon>Streptophyta</taxon>
        <taxon>Embryophyta</taxon>
        <taxon>Tracheophyta</taxon>
        <taxon>Spermatophyta</taxon>
        <taxon>Magnoliopsida</taxon>
        <taxon>Liliopsida</taxon>
        <taxon>Poales</taxon>
        <taxon>Poaceae</taxon>
        <taxon>BOP clade</taxon>
        <taxon>Oryzoideae</taxon>
        <taxon>Oryzeae</taxon>
        <taxon>Oryzinae</taxon>
        <taxon>Oryza</taxon>
    </lineage>
</organism>
<evidence type="ECO:0000256" key="1">
    <source>
        <dbReference type="SAM" id="MobiDB-lite"/>
    </source>
</evidence>
<evidence type="ECO:0000313" key="2">
    <source>
        <dbReference type="EnsemblPlants" id="OPUNC06G08790.1"/>
    </source>
</evidence>
<feature type="compositionally biased region" description="Basic and acidic residues" evidence="1">
    <location>
        <begin position="60"/>
        <end position="86"/>
    </location>
</feature>
<name>A0A0E0L9W3_ORYPU</name>